<evidence type="ECO:0000313" key="3">
    <source>
        <dbReference type="Proteomes" id="UP001430755"/>
    </source>
</evidence>
<name>A0ABS9WFE2_9ACTN</name>
<organism evidence="2 3">
    <name type="scientific">Adlercreutzia faecimuris</name>
    <dbReference type="NCBI Taxonomy" id="2897341"/>
    <lineage>
        <taxon>Bacteria</taxon>
        <taxon>Bacillati</taxon>
        <taxon>Actinomycetota</taxon>
        <taxon>Coriobacteriia</taxon>
        <taxon>Eggerthellales</taxon>
        <taxon>Eggerthellaceae</taxon>
        <taxon>Adlercreutzia</taxon>
    </lineage>
</organism>
<dbReference type="InterPro" id="IPR003812">
    <property type="entry name" value="Fido"/>
</dbReference>
<dbReference type="Pfam" id="PF02661">
    <property type="entry name" value="Fic"/>
    <property type="match status" value="1"/>
</dbReference>
<protein>
    <submittedName>
        <fullName evidence="2">Fic family protein</fullName>
    </submittedName>
</protein>
<dbReference type="PANTHER" id="PTHR13504">
    <property type="entry name" value="FIDO DOMAIN-CONTAINING PROTEIN DDB_G0283145"/>
    <property type="match status" value="1"/>
</dbReference>
<reference evidence="2" key="1">
    <citation type="submission" date="2021-11" db="EMBL/GenBank/DDBJ databases">
        <title>A Novel Adlercreutzia Species, isolated from a Allomyrina dichotoma larva feces.</title>
        <authorList>
            <person name="Suh M.K."/>
        </authorList>
    </citation>
    <scope>NUCLEOTIDE SEQUENCE</scope>
    <source>
        <strain evidence="2">JBNU-10</strain>
    </source>
</reference>
<proteinExistence type="predicted"/>
<dbReference type="InterPro" id="IPR036597">
    <property type="entry name" value="Fido-like_dom_sf"/>
</dbReference>
<evidence type="ECO:0000313" key="2">
    <source>
        <dbReference type="EMBL" id="MCI2241570.1"/>
    </source>
</evidence>
<dbReference type="SUPFAM" id="SSF140931">
    <property type="entry name" value="Fic-like"/>
    <property type="match status" value="1"/>
</dbReference>
<dbReference type="InterPro" id="IPR040198">
    <property type="entry name" value="Fido_containing"/>
</dbReference>
<dbReference type="SUPFAM" id="SSF46785">
    <property type="entry name" value="Winged helix' DNA-binding domain"/>
    <property type="match status" value="1"/>
</dbReference>
<dbReference type="Proteomes" id="UP001430755">
    <property type="component" value="Unassembled WGS sequence"/>
</dbReference>
<accession>A0ABS9WFE2</accession>
<sequence>MAYQPPFSLNDEILSLVADIAQKVGRAAAREEARSAPKLRKENRIRTIHSSLAIENNTLTLDQVTAVIEGKHVIAPPKDILEVQNAIRAYEALGSLNANSVDDLLSAHRILMEGLTPEAGRFRSGNVGVFAGKKLIHAGTPARYVPEVTGELFTWLGSTNAHPLVASCVFHYEFEFIHPFADGNGRMGRLWQTLILSEWNQLFAWLPVESVVKERQEEYYRELNRADTAGDCTGFVAFMLKIIFDALDESLPGSTDVGINVGINVGIKNESTQAREMILALVQKSPTITVAQIAEQLGVSKRQAERLIASMKVQGVLIRVGANRNGHWEIAEKG</sequence>
<comment type="caution">
    <text evidence="2">The sequence shown here is derived from an EMBL/GenBank/DDBJ whole genome shotgun (WGS) entry which is preliminary data.</text>
</comment>
<dbReference type="PROSITE" id="PS51459">
    <property type="entry name" value="FIDO"/>
    <property type="match status" value="1"/>
</dbReference>
<dbReference type="InterPro" id="IPR036390">
    <property type="entry name" value="WH_DNA-bd_sf"/>
</dbReference>
<evidence type="ECO:0000259" key="1">
    <source>
        <dbReference type="PROSITE" id="PS51459"/>
    </source>
</evidence>
<dbReference type="Gene3D" id="1.10.10.10">
    <property type="entry name" value="Winged helix-like DNA-binding domain superfamily/Winged helix DNA-binding domain"/>
    <property type="match status" value="1"/>
</dbReference>
<gene>
    <name evidence="2" type="ORF">LPT13_04275</name>
</gene>
<feature type="domain" description="Fido" evidence="1">
    <location>
        <begin position="99"/>
        <end position="241"/>
    </location>
</feature>
<dbReference type="EMBL" id="JAJMLW010000001">
    <property type="protein sequence ID" value="MCI2241570.1"/>
    <property type="molecule type" value="Genomic_DNA"/>
</dbReference>
<dbReference type="Gene3D" id="1.10.3290.10">
    <property type="entry name" value="Fido-like domain"/>
    <property type="match status" value="1"/>
</dbReference>
<dbReference type="PANTHER" id="PTHR13504:SF38">
    <property type="entry name" value="FIDO DOMAIN-CONTAINING PROTEIN"/>
    <property type="match status" value="1"/>
</dbReference>
<dbReference type="InterPro" id="IPR036388">
    <property type="entry name" value="WH-like_DNA-bd_sf"/>
</dbReference>
<dbReference type="RefSeq" id="WP_242163857.1">
    <property type="nucleotide sequence ID" value="NZ_JAJMLW010000001.1"/>
</dbReference>
<keyword evidence="3" id="KW-1185">Reference proteome</keyword>